<evidence type="ECO:0000313" key="1">
    <source>
        <dbReference type="EMBL" id="TCT17949.1"/>
    </source>
</evidence>
<name>A0A4R3MQ70_9BACI</name>
<keyword evidence="2" id="KW-1185">Reference proteome</keyword>
<dbReference type="OrthoDB" id="2361637at2"/>
<reference evidence="1 2" key="1">
    <citation type="submission" date="2019-03" db="EMBL/GenBank/DDBJ databases">
        <title>Genomic Encyclopedia of Type Strains, Phase IV (KMG-IV): sequencing the most valuable type-strain genomes for metagenomic binning, comparative biology and taxonomic classification.</title>
        <authorList>
            <person name="Goeker M."/>
        </authorList>
    </citation>
    <scope>NUCLEOTIDE SEQUENCE [LARGE SCALE GENOMIC DNA]</scope>
    <source>
        <strain evidence="1 2">DSM 25894</strain>
    </source>
</reference>
<dbReference type="InterPro" id="IPR026952">
    <property type="entry name" value="WVELL"/>
</dbReference>
<evidence type="ECO:0000313" key="2">
    <source>
        <dbReference type="Proteomes" id="UP000294650"/>
    </source>
</evidence>
<dbReference type="EMBL" id="SMAN01000026">
    <property type="protein sequence ID" value="TCT17949.1"/>
    <property type="molecule type" value="Genomic_DNA"/>
</dbReference>
<protein>
    <submittedName>
        <fullName evidence="1">WVELL protein</fullName>
    </submittedName>
</protein>
<dbReference type="Proteomes" id="UP000294650">
    <property type="component" value="Unassembled WGS sequence"/>
</dbReference>
<organism evidence="1 2">
    <name type="scientific">Melghiribacillus thermohalophilus</name>
    <dbReference type="NCBI Taxonomy" id="1324956"/>
    <lineage>
        <taxon>Bacteria</taxon>
        <taxon>Bacillati</taxon>
        <taxon>Bacillota</taxon>
        <taxon>Bacilli</taxon>
        <taxon>Bacillales</taxon>
        <taxon>Bacillaceae</taxon>
        <taxon>Melghiribacillus</taxon>
    </lineage>
</organism>
<sequence length="83" mass="10136">MEEIFQRMAKELQNLNSQLSDLEARTWVELLWEDFEATRAKAGREYKGKEMTERIVRQWIRNYGPMLHEMSFEKFLQKKNKSH</sequence>
<dbReference type="Pfam" id="PF14043">
    <property type="entry name" value="WVELL"/>
    <property type="match status" value="1"/>
</dbReference>
<accession>A0A4R3MQ70</accession>
<dbReference type="AlphaFoldDB" id="A0A4R3MQ70"/>
<comment type="caution">
    <text evidence="1">The sequence shown here is derived from an EMBL/GenBank/DDBJ whole genome shotgun (WGS) entry which is preliminary data.</text>
</comment>
<dbReference type="RefSeq" id="WP_132372887.1">
    <property type="nucleotide sequence ID" value="NZ_SMAN01000026.1"/>
</dbReference>
<proteinExistence type="predicted"/>
<gene>
    <name evidence="1" type="ORF">EDD68_12622</name>
</gene>